<accession>A0ACC3YQK6</accession>
<organism evidence="1 2">
    <name type="scientific">Colletotrichum truncatum</name>
    <name type="common">Anthracnose fungus</name>
    <name type="synonym">Colletotrichum capsici</name>
    <dbReference type="NCBI Taxonomy" id="5467"/>
    <lineage>
        <taxon>Eukaryota</taxon>
        <taxon>Fungi</taxon>
        <taxon>Dikarya</taxon>
        <taxon>Ascomycota</taxon>
        <taxon>Pezizomycotina</taxon>
        <taxon>Sordariomycetes</taxon>
        <taxon>Hypocreomycetidae</taxon>
        <taxon>Glomerellales</taxon>
        <taxon>Glomerellaceae</taxon>
        <taxon>Colletotrichum</taxon>
        <taxon>Colletotrichum truncatum species complex</taxon>
    </lineage>
</organism>
<proteinExistence type="predicted"/>
<protein>
    <submittedName>
        <fullName evidence="1">Uncharacterized protein</fullName>
    </submittedName>
</protein>
<gene>
    <name evidence="1" type="ORF">CTRU02_211009</name>
</gene>
<dbReference type="EMBL" id="VUJX02000007">
    <property type="protein sequence ID" value="KAL0934210.1"/>
    <property type="molecule type" value="Genomic_DNA"/>
</dbReference>
<keyword evidence="2" id="KW-1185">Reference proteome</keyword>
<evidence type="ECO:0000313" key="1">
    <source>
        <dbReference type="EMBL" id="KAL0934210.1"/>
    </source>
</evidence>
<evidence type="ECO:0000313" key="2">
    <source>
        <dbReference type="Proteomes" id="UP000805649"/>
    </source>
</evidence>
<name>A0ACC3YQK6_COLTU</name>
<dbReference type="Proteomes" id="UP000805649">
    <property type="component" value="Unassembled WGS sequence"/>
</dbReference>
<sequence>MGDSSCSGSTPFKSLVQHGTQDRSLHQDRISSTSGFQSGFRATASTPSNSTQDAFGAFLASNGPNFQNLSIPSDHAGFQPPHLSSDQHHRRLLPPSFHSAVQLSPPVSSGNASAPLYQHQSSNASLRGASNWAQDFARFSQDVSSAGGPTFMTPNSQHYHHWHAGFPHNMMSFPSSSLLGGTGVPATAARHGTTVNTAVVTETDFDLEMDQWMAAHGDKRIEDVDAIMEELARQMEQDIDAPCTSQQAQNLGTSHIMASDTTLAEQQGEQAKPASVAVGRGAYVGAKATSSSIEDRVMLTDTTRSDRFDDTSRLSLDEQIKAAPIESSTQEQSEISEAARQILESVQHEQGDKWKNSRFLLLMKDFRDGNKDIVDNEILETHAGGGHAGQQTTAAEY</sequence>
<comment type="caution">
    <text evidence="1">The sequence shown here is derived from an EMBL/GenBank/DDBJ whole genome shotgun (WGS) entry which is preliminary data.</text>
</comment>
<reference evidence="1 2" key="1">
    <citation type="journal article" date="2020" name="Phytopathology">
        <title>Genome Sequence Resources of Colletotrichum truncatum, C. plurivorum, C. musicola, and C. sojae: Four Species Pathogenic to Soybean (Glycine max).</title>
        <authorList>
            <person name="Rogerio F."/>
            <person name="Boufleur T.R."/>
            <person name="Ciampi-Guillardi M."/>
            <person name="Sukno S.A."/>
            <person name="Thon M.R."/>
            <person name="Massola Junior N.S."/>
            <person name="Baroncelli R."/>
        </authorList>
    </citation>
    <scope>NUCLEOTIDE SEQUENCE [LARGE SCALE GENOMIC DNA]</scope>
    <source>
        <strain evidence="1 2">CMES1059</strain>
    </source>
</reference>